<protein>
    <recommendedName>
        <fullName evidence="8">Man1/Src1-like C-terminal domain-containing protein</fullName>
    </recommendedName>
</protein>
<dbReference type="Pfam" id="PF09402">
    <property type="entry name" value="MSC"/>
    <property type="match status" value="1"/>
</dbReference>
<evidence type="ECO:0000256" key="3">
    <source>
        <dbReference type="ARBA" id="ARBA00022692"/>
    </source>
</evidence>
<feature type="domain" description="Man1/Src1-like C-terminal" evidence="8">
    <location>
        <begin position="1"/>
        <end position="132"/>
    </location>
</feature>
<dbReference type="Gene3D" id="1.10.10.1180">
    <property type="entry name" value="MAN1, winged-helix domain"/>
    <property type="match status" value="1"/>
</dbReference>
<dbReference type="OrthoDB" id="2503928at2759"/>
<reference evidence="9 10" key="1">
    <citation type="journal article" date="2016" name="Proc. Natl. Acad. Sci. U.S.A.">
        <title>Comparative genomics of biotechnologically important yeasts.</title>
        <authorList>
            <person name="Riley R."/>
            <person name="Haridas S."/>
            <person name="Wolfe K.H."/>
            <person name="Lopes M.R."/>
            <person name="Hittinger C.T."/>
            <person name="Goeker M."/>
            <person name="Salamov A.A."/>
            <person name="Wisecaver J.H."/>
            <person name="Long T.M."/>
            <person name="Calvey C.H."/>
            <person name="Aerts A.L."/>
            <person name="Barry K.W."/>
            <person name="Choi C."/>
            <person name="Clum A."/>
            <person name="Coughlan A.Y."/>
            <person name="Deshpande S."/>
            <person name="Douglass A.P."/>
            <person name="Hanson S.J."/>
            <person name="Klenk H.-P."/>
            <person name="LaButti K.M."/>
            <person name="Lapidus A."/>
            <person name="Lindquist E.A."/>
            <person name="Lipzen A.M."/>
            <person name="Meier-Kolthoff J.P."/>
            <person name="Ohm R.A."/>
            <person name="Otillar R.P."/>
            <person name="Pangilinan J.L."/>
            <person name="Peng Y."/>
            <person name="Rokas A."/>
            <person name="Rosa C.A."/>
            <person name="Scheuner C."/>
            <person name="Sibirny A.A."/>
            <person name="Slot J.C."/>
            <person name="Stielow J.B."/>
            <person name="Sun H."/>
            <person name="Kurtzman C.P."/>
            <person name="Blackwell M."/>
            <person name="Grigoriev I.V."/>
            <person name="Jeffries T.W."/>
        </authorList>
    </citation>
    <scope>NUCLEOTIDE SEQUENCE [LARGE SCALE GENOMIC DNA]</scope>
    <source>
        <strain evidence="10">ATCC 18201 / CBS 1600 / BCRC 20928 / JCM 3617 / NBRC 0987 / NRRL Y-1542</strain>
    </source>
</reference>
<evidence type="ECO:0000256" key="7">
    <source>
        <dbReference type="SAM" id="Phobius"/>
    </source>
</evidence>
<keyword evidence="6" id="KW-0539">Nucleus</keyword>
<dbReference type="InterPro" id="IPR018996">
    <property type="entry name" value="Man1/Src1-like_C"/>
</dbReference>
<name>A0A1E4S0Z5_CYBJN</name>
<evidence type="ECO:0000256" key="6">
    <source>
        <dbReference type="ARBA" id="ARBA00023242"/>
    </source>
</evidence>
<dbReference type="STRING" id="983966.A0A1E4S0Z5"/>
<sequence length="132" mass="15527">ISCKFKKEVYERFEENKYYVTGVLASLVIFTTLYLWYSQYQQRQSKIREVSAVIISKLQKQQRDAINDTTGLTNRYLSTIQLRDELLAQVRSKEKFNIWASILSQVEKNSNVRSSSKEIHGDIVRVLEWIGE</sequence>
<keyword evidence="2" id="KW-0597">Phosphoprotein</keyword>
<dbReference type="Proteomes" id="UP000094389">
    <property type="component" value="Unassembled WGS sequence"/>
</dbReference>
<dbReference type="EMBL" id="KV453932">
    <property type="protein sequence ID" value="ODV73157.1"/>
    <property type="molecule type" value="Genomic_DNA"/>
</dbReference>
<keyword evidence="10" id="KW-1185">Reference proteome</keyword>
<feature type="transmembrane region" description="Helical" evidence="7">
    <location>
        <begin position="18"/>
        <end position="37"/>
    </location>
</feature>
<dbReference type="GO" id="GO:0034399">
    <property type="term" value="C:nuclear periphery"/>
    <property type="evidence" value="ECO:0007669"/>
    <property type="project" value="TreeGrafter"/>
</dbReference>
<dbReference type="InterPro" id="IPR041885">
    <property type="entry name" value="MAN1_winged_helix_dom"/>
</dbReference>
<dbReference type="PANTHER" id="PTHR47808:SF2">
    <property type="entry name" value="LEM DOMAIN-CONTAINING PROTEIN 2"/>
    <property type="match status" value="1"/>
</dbReference>
<dbReference type="GeneID" id="30987166"/>
<evidence type="ECO:0000256" key="1">
    <source>
        <dbReference type="ARBA" id="ARBA00004540"/>
    </source>
</evidence>
<evidence type="ECO:0000256" key="4">
    <source>
        <dbReference type="ARBA" id="ARBA00022989"/>
    </source>
</evidence>
<keyword evidence="4 7" id="KW-1133">Transmembrane helix</keyword>
<evidence type="ECO:0000256" key="2">
    <source>
        <dbReference type="ARBA" id="ARBA00022553"/>
    </source>
</evidence>
<dbReference type="PANTHER" id="PTHR47808">
    <property type="entry name" value="INNER NUCLEAR MEMBRANE PROTEIN HEH2-RELATED"/>
    <property type="match status" value="1"/>
</dbReference>
<dbReference type="GO" id="GO:0003682">
    <property type="term" value="F:chromatin binding"/>
    <property type="evidence" value="ECO:0007669"/>
    <property type="project" value="InterPro"/>
</dbReference>
<feature type="non-terminal residue" evidence="9">
    <location>
        <position position="1"/>
    </location>
</feature>
<evidence type="ECO:0000256" key="5">
    <source>
        <dbReference type="ARBA" id="ARBA00023136"/>
    </source>
</evidence>
<evidence type="ECO:0000313" key="10">
    <source>
        <dbReference type="Proteomes" id="UP000094389"/>
    </source>
</evidence>
<accession>A0A1E4S0Z5</accession>
<evidence type="ECO:0000259" key="8">
    <source>
        <dbReference type="Pfam" id="PF09402"/>
    </source>
</evidence>
<dbReference type="InterPro" id="IPR044780">
    <property type="entry name" value="Heh2/Src1"/>
</dbReference>
<dbReference type="AlphaFoldDB" id="A0A1E4S0Z5"/>
<dbReference type="GO" id="GO:0005783">
    <property type="term" value="C:endoplasmic reticulum"/>
    <property type="evidence" value="ECO:0007669"/>
    <property type="project" value="TreeGrafter"/>
</dbReference>
<dbReference type="GO" id="GO:0071763">
    <property type="term" value="P:nuclear membrane organization"/>
    <property type="evidence" value="ECO:0007669"/>
    <property type="project" value="TreeGrafter"/>
</dbReference>
<organism evidence="9 10">
    <name type="scientific">Cyberlindnera jadinii (strain ATCC 18201 / CBS 1600 / BCRC 20928 / JCM 3617 / NBRC 0987 / NRRL Y-1542)</name>
    <name type="common">Torula yeast</name>
    <name type="synonym">Candida utilis</name>
    <dbReference type="NCBI Taxonomy" id="983966"/>
    <lineage>
        <taxon>Eukaryota</taxon>
        <taxon>Fungi</taxon>
        <taxon>Dikarya</taxon>
        <taxon>Ascomycota</taxon>
        <taxon>Saccharomycotina</taxon>
        <taxon>Saccharomycetes</taxon>
        <taxon>Phaffomycetales</taxon>
        <taxon>Phaffomycetaceae</taxon>
        <taxon>Cyberlindnera</taxon>
    </lineage>
</organism>
<dbReference type="RefSeq" id="XP_020070196.1">
    <property type="nucleotide sequence ID" value="XM_020212770.1"/>
</dbReference>
<keyword evidence="5 7" id="KW-0472">Membrane</keyword>
<keyword evidence="3 7" id="KW-0812">Transmembrane</keyword>
<proteinExistence type="predicted"/>
<gene>
    <name evidence="9" type="ORF">CYBJADRAFT_128475</name>
</gene>
<comment type="subcellular location">
    <subcellularLocation>
        <location evidence="1">Nucleus inner membrane</location>
    </subcellularLocation>
</comment>
<evidence type="ECO:0000313" key="9">
    <source>
        <dbReference type="EMBL" id="ODV73157.1"/>
    </source>
</evidence>
<dbReference type="GO" id="GO:0005637">
    <property type="term" value="C:nuclear inner membrane"/>
    <property type="evidence" value="ECO:0007669"/>
    <property type="project" value="UniProtKB-SubCell"/>
</dbReference>